<accession>A0ABN3Z7W3</accession>
<gene>
    <name evidence="9" type="ordered locus">Tmath_1962</name>
</gene>
<proteinExistence type="inferred from homology"/>
<evidence type="ECO:0000256" key="3">
    <source>
        <dbReference type="ARBA" id="ARBA00008785"/>
    </source>
</evidence>
<organism evidence="9 10">
    <name type="scientific">Thermoanaerobacter mathranii subsp. mathranii (strain DSM 11426 / CCUG 53645 / CIP 108742 / A3)</name>
    <dbReference type="NCBI Taxonomy" id="583358"/>
    <lineage>
        <taxon>Bacteria</taxon>
        <taxon>Bacillati</taxon>
        <taxon>Bacillota</taxon>
        <taxon>Clostridia</taxon>
        <taxon>Thermoanaerobacterales</taxon>
        <taxon>Thermoanaerobacteraceae</taxon>
        <taxon>Thermoanaerobacter</taxon>
    </lineage>
</organism>
<dbReference type="PANTHER" id="PTHR43237">
    <property type="entry name" value="NADP-DEPENDENT MALIC ENZYME"/>
    <property type="match status" value="1"/>
</dbReference>
<dbReference type="Gene3D" id="3.40.50.720">
    <property type="entry name" value="NAD(P)-binding Rossmann-like Domain"/>
    <property type="match status" value="1"/>
</dbReference>
<dbReference type="InterPro" id="IPR051674">
    <property type="entry name" value="Malate_Decarboxylase"/>
</dbReference>
<dbReference type="Pfam" id="PF00390">
    <property type="entry name" value="malic"/>
    <property type="match status" value="1"/>
</dbReference>
<dbReference type="Proteomes" id="UP000002064">
    <property type="component" value="Chromosome"/>
</dbReference>
<dbReference type="PIRSF" id="PIRSF000106">
    <property type="entry name" value="ME"/>
    <property type="match status" value="1"/>
</dbReference>
<evidence type="ECO:0000256" key="4">
    <source>
        <dbReference type="ARBA" id="ARBA00022723"/>
    </source>
</evidence>
<dbReference type="PANTHER" id="PTHR43237:SF4">
    <property type="entry name" value="NADP-DEPENDENT MALIC ENZYME"/>
    <property type="match status" value="1"/>
</dbReference>
<evidence type="ECO:0000259" key="7">
    <source>
        <dbReference type="SMART" id="SM00919"/>
    </source>
</evidence>
<name>A0ABN3Z7W3_THEM3</name>
<protein>
    <submittedName>
        <fullName evidence="9">Malic protein NAD-binding protein</fullName>
    </submittedName>
</protein>
<dbReference type="InterPro" id="IPR037062">
    <property type="entry name" value="Malic_N_dom_sf"/>
</dbReference>
<dbReference type="SUPFAM" id="SSF53223">
    <property type="entry name" value="Aminoacid dehydrogenase-like, N-terminal domain"/>
    <property type="match status" value="1"/>
</dbReference>
<dbReference type="RefSeq" id="WP_013150827.1">
    <property type="nucleotide sequence ID" value="NC_014209.1"/>
</dbReference>
<comment type="similarity">
    <text evidence="3 6">Belongs to the malic enzymes family.</text>
</comment>
<evidence type="ECO:0000259" key="8">
    <source>
        <dbReference type="SMART" id="SM01274"/>
    </source>
</evidence>
<dbReference type="SMART" id="SM00919">
    <property type="entry name" value="Malic_M"/>
    <property type="match status" value="1"/>
</dbReference>
<dbReference type="SUPFAM" id="SSF51735">
    <property type="entry name" value="NAD(P)-binding Rossmann-fold domains"/>
    <property type="match status" value="1"/>
</dbReference>
<feature type="domain" description="Malic enzyme N-terminal" evidence="8">
    <location>
        <begin position="15"/>
        <end position="148"/>
    </location>
</feature>
<comment type="cofactor">
    <cofactor evidence="2">
        <name>Mg(2+)</name>
        <dbReference type="ChEBI" id="CHEBI:18420"/>
    </cofactor>
</comment>
<comment type="cofactor">
    <cofactor evidence="1">
        <name>Mn(2+)</name>
        <dbReference type="ChEBI" id="CHEBI:29035"/>
    </cofactor>
</comment>
<evidence type="ECO:0000313" key="10">
    <source>
        <dbReference type="Proteomes" id="UP000002064"/>
    </source>
</evidence>
<evidence type="ECO:0000313" key="9">
    <source>
        <dbReference type="EMBL" id="ADH61649.1"/>
    </source>
</evidence>
<keyword evidence="10" id="KW-1185">Reference proteome</keyword>
<dbReference type="EMBL" id="CP002032">
    <property type="protein sequence ID" value="ADH61649.1"/>
    <property type="molecule type" value="Genomic_DNA"/>
</dbReference>
<dbReference type="CDD" id="cd05311">
    <property type="entry name" value="NAD_bind_2_malic_enz"/>
    <property type="match status" value="1"/>
</dbReference>
<dbReference type="PRINTS" id="PR00072">
    <property type="entry name" value="MALOXRDTASE"/>
</dbReference>
<dbReference type="SMART" id="SM01274">
    <property type="entry name" value="malic"/>
    <property type="match status" value="1"/>
</dbReference>
<dbReference type="PROSITE" id="PS00331">
    <property type="entry name" value="MALIC_ENZYMES"/>
    <property type="match status" value="1"/>
</dbReference>
<evidence type="ECO:0000256" key="1">
    <source>
        <dbReference type="ARBA" id="ARBA00001936"/>
    </source>
</evidence>
<keyword evidence="4 6" id="KW-0479">Metal-binding</keyword>
<dbReference type="Pfam" id="PF03949">
    <property type="entry name" value="Malic_M"/>
    <property type="match status" value="1"/>
</dbReference>
<reference evidence="9 10" key="1">
    <citation type="submission" date="2010-05" db="EMBL/GenBank/DDBJ databases">
        <title>Complete sequence of Thermoanaerobacter mathranii subsp. mathranii mathranii str. A3.</title>
        <authorList>
            <consortium name="US DOE Joint Genome Institute"/>
            <person name="Lucas S."/>
            <person name="Copeland A."/>
            <person name="Lapidus A."/>
            <person name="Cheng J.-F."/>
            <person name="Bruce D."/>
            <person name="Goodwin L."/>
            <person name="Pitluck S."/>
            <person name="Held B."/>
            <person name="Detter J.C."/>
            <person name="Han C."/>
            <person name="Tapia R."/>
            <person name="Land M."/>
            <person name="Hauser L."/>
            <person name="Kyrpides N."/>
            <person name="Mikhailova N."/>
            <person name="Zhou J."/>
            <person name="Hemme C."/>
            <person name="Woyke T."/>
        </authorList>
    </citation>
    <scope>NUCLEOTIDE SEQUENCE [LARGE SCALE GENOMIC DNA]</scope>
    <source>
        <strain evidence="9 10">A3</strain>
    </source>
</reference>
<keyword evidence="5" id="KW-0560">Oxidoreductase</keyword>
<dbReference type="InterPro" id="IPR045213">
    <property type="entry name" value="Malic_NAD-bd_bact_type"/>
</dbReference>
<dbReference type="InterPro" id="IPR001891">
    <property type="entry name" value="Malic_OxRdtase"/>
</dbReference>
<evidence type="ECO:0000256" key="2">
    <source>
        <dbReference type="ARBA" id="ARBA00001946"/>
    </source>
</evidence>
<dbReference type="InterPro" id="IPR012301">
    <property type="entry name" value="Malic_N_dom"/>
</dbReference>
<evidence type="ECO:0000256" key="5">
    <source>
        <dbReference type="ARBA" id="ARBA00023002"/>
    </source>
</evidence>
<dbReference type="InterPro" id="IPR036291">
    <property type="entry name" value="NAD(P)-bd_dom_sf"/>
</dbReference>
<dbReference type="InterPro" id="IPR015884">
    <property type="entry name" value="Malic_enzyme_CS"/>
</dbReference>
<dbReference type="Gene3D" id="3.40.50.10380">
    <property type="entry name" value="Malic enzyme, N-terminal domain"/>
    <property type="match status" value="1"/>
</dbReference>
<dbReference type="InterPro" id="IPR046346">
    <property type="entry name" value="Aminoacid_DH-like_N_sf"/>
</dbReference>
<dbReference type="InterPro" id="IPR012302">
    <property type="entry name" value="Malic_NAD-bd"/>
</dbReference>
<feature type="domain" description="Malic enzyme NAD-binding" evidence="7">
    <location>
        <begin position="160"/>
        <end position="383"/>
    </location>
</feature>
<evidence type="ECO:0000256" key="6">
    <source>
        <dbReference type="RuleBase" id="RU003427"/>
    </source>
</evidence>
<sequence length="403" mass="43537">MNIREETLKLHKKNKGKLEIVSKVKIKTDEDLALAYTPGVAEPCKEIHKNSDLVYDYTAKSHMVAVVTDGSAVLGLGNIGPQAALPVMEGKAVLFKEFGGVDAVPICLATQDVEEIIKTVVNISPAFGGINLEDISAPRCFEIERRLDEILDIPVFHDDQHGTAVVTLAALINALKIVEKELKEVTAVVNGAGAAGIAITKFLIKAGIKDVIVCDRSGIIYEGREDKDFSKKEIAKISNKGKLKGTLKDALKGADVFIGVSAPNVLNKEMIKTMAKKPIVFALANPVPEIYPNEAKEAGAYVVGTGRSDFPNQINNVLAFPGIFRGALEVRATTINEEMKISAAYSIAQTVSESELDPKYVIPKPFDKRVLKNVAIAVAKAAIETGVARVNLDLKEFEKSFNK</sequence>